<accession>A0A1M6ZAE9</accession>
<reference evidence="1" key="1">
    <citation type="journal article" date="2014" name="Int. J. Syst. Evol. Microbiol.">
        <title>Complete genome of a new Firmicutes species belonging to the dominant human colonic microbiota ('Ruminococcus bicirculans') reveals two chromosomes and a selective capacity to utilize plant glucans.</title>
        <authorList>
            <consortium name="NISC Comparative Sequencing Program"/>
            <person name="Wegmann U."/>
            <person name="Louis P."/>
            <person name="Goesmann A."/>
            <person name="Henrissat B."/>
            <person name="Duncan S.H."/>
            <person name="Flint H.J."/>
        </authorList>
    </citation>
    <scope>NUCLEOTIDE SEQUENCE</scope>
    <source>
        <strain evidence="1">CGMCC 1.12707</strain>
    </source>
</reference>
<evidence type="ECO:0000313" key="3">
    <source>
        <dbReference type="Proteomes" id="UP000184120"/>
    </source>
</evidence>
<protein>
    <submittedName>
        <fullName evidence="2">Uncharacterized protein</fullName>
    </submittedName>
</protein>
<organism evidence="2 3">
    <name type="scientific">Chishuiella changwenlii</name>
    <dbReference type="NCBI Taxonomy" id="1434701"/>
    <lineage>
        <taxon>Bacteria</taxon>
        <taxon>Pseudomonadati</taxon>
        <taxon>Bacteroidota</taxon>
        <taxon>Flavobacteriia</taxon>
        <taxon>Flavobacteriales</taxon>
        <taxon>Weeksellaceae</taxon>
        <taxon>Chishuiella</taxon>
    </lineage>
</organism>
<reference evidence="1" key="5">
    <citation type="submission" date="2024-05" db="EMBL/GenBank/DDBJ databases">
        <authorList>
            <person name="Sun Q."/>
            <person name="Zhou Y."/>
        </authorList>
    </citation>
    <scope>NUCLEOTIDE SEQUENCE</scope>
    <source>
        <strain evidence="1">CGMCC 1.12707</strain>
    </source>
</reference>
<dbReference type="AlphaFoldDB" id="A0A1M6ZAE9"/>
<keyword evidence="4" id="KW-1185">Reference proteome</keyword>
<dbReference type="RefSeq" id="WP_143147298.1">
    <property type="nucleotide sequence ID" value="NZ_BMFL01000001.1"/>
</dbReference>
<evidence type="ECO:0000313" key="4">
    <source>
        <dbReference type="Proteomes" id="UP000650994"/>
    </source>
</evidence>
<reference evidence="2" key="2">
    <citation type="submission" date="2016-11" db="EMBL/GenBank/DDBJ databases">
        <authorList>
            <person name="Jaros S."/>
            <person name="Januszkiewicz K."/>
            <person name="Wedrychowicz H."/>
        </authorList>
    </citation>
    <scope>NUCLEOTIDE SEQUENCE [LARGE SCALE GENOMIC DNA]</scope>
    <source>
        <strain evidence="2">DSM 27989</strain>
    </source>
</reference>
<evidence type="ECO:0000313" key="2">
    <source>
        <dbReference type="EMBL" id="SHL27353.1"/>
    </source>
</evidence>
<gene>
    <name evidence="1" type="ORF">GCM10010984_00600</name>
    <name evidence="2" type="ORF">SAMN05443634_107230</name>
</gene>
<sequence length="107" mass="11719">MKNLFSLLLLFTNICIFAQIGIGTSTPRGALDINSPTESIAGLVLPSNLDATNIKNPETNNNPVPGTIFYDIKNSCIRLYKQTNTWSDCFCEDCSKPINPTIPIITP</sequence>
<dbReference type="EMBL" id="BMFL01000001">
    <property type="protein sequence ID" value="GGE86662.1"/>
    <property type="molecule type" value="Genomic_DNA"/>
</dbReference>
<dbReference type="OrthoDB" id="9808953at2"/>
<dbReference type="EMBL" id="FRBH01000007">
    <property type="protein sequence ID" value="SHL27353.1"/>
    <property type="molecule type" value="Genomic_DNA"/>
</dbReference>
<dbReference type="Proteomes" id="UP000650994">
    <property type="component" value="Unassembled WGS sequence"/>
</dbReference>
<evidence type="ECO:0000313" key="1">
    <source>
        <dbReference type="EMBL" id="GGE86662.1"/>
    </source>
</evidence>
<proteinExistence type="predicted"/>
<reference evidence="4" key="4">
    <citation type="journal article" date="2019" name="Int. J. Syst. Evol. Microbiol.">
        <title>The Global Catalogue of Microorganisms (GCM) 10K type strain sequencing project: providing services to taxonomists for standard genome sequencing and annotation.</title>
        <authorList>
            <consortium name="The Broad Institute Genomics Platform"/>
            <consortium name="The Broad Institute Genome Sequencing Center for Infectious Disease"/>
            <person name="Wu L."/>
            <person name="Ma J."/>
        </authorList>
    </citation>
    <scope>NUCLEOTIDE SEQUENCE [LARGE SCALE GENOMIC DNA]</scope>
    <source>
        <strain evidence="4">CGMCC 1.12707</strain>
    </source>
</reference>
<reference evidence="3" key="3">
    <citation type="submission" date="2016-11" db="EMBL/GenBank/DDBJ databases">
        <authorList>
            <person name="Varghese N."/>
            <person name="Submissions S."/>
        </authorList>
    </citation>
    <scope>NUCLEOTIDE SEQUENCE [LARGE SCALE GENOMIC DNA]</scope>
    <source>
        <strain evidence="3">DSM 27989</strain>
    </source>
</reference>
<name>A0A1M6ZAE9_9FLAO</name>
<dbReference type="Proteomes" id="UP000184120">
    <property type="component" value="Unassembled WGS sequence"/>
</dbReference>